<feature type="domain" description="PucR C-terminal helix-turn-helix" evidence="2">
    <location>
        <begin position="352"/>
        <end position="409"/>
    </location>
</feature>
<protein>
    <submittedName>
        <fullName evidence="4">Helix-turn-helix domain-containing protein</fullName>
    </submittedName>
</protein>
<dbReference type="Pfam" id="PF14361">
    <property type="entry name" value="RsbRD_N"/>
    <property type="match status" value="1"/>
</dbReference>
<reference evidence="4 5" key="1">
    <citation type="journal article" date="2019" name="Int. J. Syst. Evol. Microbiol.">
        <title>The Global Catalogue of Microorganisms (GCM) 10K type strain sequencing project: providing services to taxonomists for standard genome sequencing and annotation.</title>
        <authorList>
            <consortium name="The Broad Institute Genomics Platform"/>
            <consortium name="The Broad Institute Genome Sequencing Center for Infectious Disease"/>
            <person name="Wu L."/>
            <person name="Ma J."/>
        </authorList>
    </citation>
    <scope>NUCLEOTIDE SEQUENCE [LARGE SCALE GENOMIC DNA]</scope>
    <source>
        <strain evidence="4 5">JCM 13581</strain>
    </source>
</reference>
<dbReference type="EMBL" id="BAAAMJ010000044">
    <property type="protein sequence ID" value="GAA1926279.1"/>
    <property type="molecule type" value="Genomic_DNA"/>
</dbReference>
<evidence type="ECO:0000313" key="5">
    <source>
        <dbReference type="Proteomes" id="UP001501303"/>
    </source>
</evidence>
<gene>
    <name evidence="4" type="ORF">GCM10009716_38030</name>
</gene>
<dbReference type="InterPro" id="IPR025751">
    <property type="entry name" value="RsbRD_N_dom"/>
</dbReference>
<dbReference type="InterPro" id="IPR051448">
    <property type="entry name" value="CdaR-like_regulators"/>
</dbReference>
<keyword evidence="5" id="KW-1185">Reference proteome</keyword>
<name>A0ABN2PNZ9_9ACTN</name>
<evidence type="ECO:0000259" key="3">
    <source>
        <dbReference type="Pfam" id="PF14361"/>
    </source>
</evidence>
<evidence type="ECO:0000313" key="4">
    <source>
        <dbReference type="EMBL" id="GAA1926279.1"/>
    </source>
</evidence>
<dbReference type="Proteomes" id="UP001501303">
    <property type="component" value="Unassembled WGS sequence"/>
</dbReference>
<dbReference type="RefSeq" id="WP_425581371.1">
    <property type="nucleotide sequence ID" value="NZ_BAAAMJ010000044.1"/>
</dbReference>
<comment type="caution">
    <text evidence="4">The sequence shown here is derived from an EMBL/GenBank/DDBJ whole genome shotgun (WGS) entry which is preliminary data.</text>
</comment>
<evidence type="ECO:0000256" key="1">
    <source>
        <dbReference type="SAM" id="MobiDB-lite"/>
    </source>
</evidence>
<feature type="compositionally biased region" description="Basic and acidic residues" evidence="1">
    <location>
        <begin position="1"/>
        <end position="12"/>
    </location>
</feature>
<feature type="region of interest" description="Disordered" evidence="1">
    <location>
        <begin position="1"/>
        <end position="22"/>
    </location>
</feature>
<accession>A0ABN2PNZ9</accession>
<sequence>MYPVLKAREAREAVPSGSGSESEAKAVLRRTAGHLLDRLPQLTDEVVALIRKNEPAYRERSVDPDALWQEVHRSLHYNVGCLVRPREMRESARRYSWRIGTDRAEQGLPLDAVLHAFRLGGGAVWQSLLDTAARRDPDGMRLLVHVAGDVWNFVDEHCSVATEAYRRTERELSWRRENKLRLMTEALLKGTVRISELPEIAAALDLPERARYAVAAVSGPARAVVRTGHGVPRSNAAVRLLWQPADGTDLGIVLLGEGGPEQLARDLTPPAPGLGVRVGLSPAVDGLASIGQARTLAEKALLSCPADGEVALLHDHLPAALVVSSPELSAVLTERVLGPLLRLEPADRDLMLDTLTAWLECDASAQRAGERLSCHRNTVLNRLRRYERLTGRSLGRPLETAELSLALTARKLLGL</sequence>
<dbReference type="PANTHER" id="PTHR33744:SF1">
    <property type="entry name" value="DNA-BINDING TRANSCRIPTIONAL ACTIVATOR ADER"/>
    <property type="match status" value="1"/>
</dbReference>
<evidence type="ECO:0000259" key="2">
    <source>
        <dbReference type="Pfam" id="PF13556"/>
    </source>
</evidence>
<dbReference type="Gene3D" id="1.10.10.2840">
    <property type="entry name" value="PucR C-terminal helix-turn-helix domain"/>
    <property type="match status" value="1"/>
</dbReference>
<dbReference type="InterPro" id="IPR025736">
    <property type="entry name" value="PucR_C-HTH_dom"/>
</dbReference>
<dbReference type="PANTHER" id="PTHR33744">
    <property type="entry name" value="CARBOHYDRATE DIACID REGULATOR"/>
    <property type="match status" value="1"/>
</dbReference>
<proteinExistence type="predicted"/>
<dbReference type="Pfam" id="PF13556">
    <property type="entry name" value="HTH_30"/>
    <property type="match status" value="1"/>
</dbReference>
<organism evidence="4 5">
    <name type="scientific">Streptomyces sodiiphilus</name>
    <dbReference type="NCBI Taxonomy" id="226217"/>
    <lineage>
        <taxon>Bacteria</taxon>
        <taxon>Bacillati</taxon>
        <taxon>Actinomycetota</taxon>
        <taxon>Actinomycetes</taxon>
        <taxon>Kitasatosporales</taxon>
        <taxon>Streptomycetaceae</taxon>
        <taxon>Streptomyces</taxon>
    </lineage>
</organism>
<feature type="domain" description="RsbT co-antagonist protein RsbRD N-terminal" evidence="3">
    <location>
        <begin position="40"/>
        <end position="178"/>
    </location>
</feature>
<dbReference type="InterPro" id="IPR042070">
    <property type="entry name" value="PucR_C-HTH_sf"/>
</dbReference>